<protein>
    <submittedName>
        <fullName evidence="1">Uncharacterized protein</fullName>
    </submittedName>
</protein>
<organism evidence="1 2">
    <name type="scientific">Marinilactibacillus psychrotolerans</name>
    <dbReference type="NCBI Taxonomy" id="191770"/>
    <lineage>
        <taxon>Bacteria</taxon>
        <taxon>Bacillati</taxon>
        <taxon>Bacillota</taxon>
        <taxon>Bacilli</taxon>
        <taxon>Lactobacillales</taxon>
        <taxon>Carnobacteriaceae</taxon>
        <taxon>Marinilactibacillus</taxon>
    </lineage>
</organism>
<sequence>MANVWQLPHKYDTSRYHTVALNSGSKNAFQIGGDGPDMRVLIIHDNGVISFTDTRRNEIWTSRPLTDVGGGRLEFKG</sequence>
<gene>
    <name evidence="1" type="ORF">FEZ48_11305</name>
</gene>
<dbReference type="Proteomes" id="UP000307201">
    <property type="component" value="Unassembled WGS sequence"/>
</dbReference>
<proteinExistence type="predicted"/>
<dbReference type="AlphaFoldDB" id="A0A5R9C076"/>
<evidence type="ECO:0000313" key="2">
    <source>
        <dbReference type="Proteomes" id="UP000307201"/>
    </source>
</evidence>
<reference evidence="1 2" key="1">
    <citation type="submission" date="2019-05" db="EMBL/GenBank/DDBJ databases">
        <title>The metagenome of a microbial culture collection derived from dairy environment covers the genomic content of the human microbiome.</title>
        <authorList>
            <person name="Roder T."/>
            <person name="Wuthrich D."/>
            <person name="Sattari Z."/>
            <person name="Von Ah U."/>
            <person name="Bar C."/>
            <person name="Ronchi F."/>
            <person name="Macpherson A.J."/>
            <person name="Ganal-Vonarburg S.C."/>
            <person name="Bruggmann R."/>
            <person name="Vergeres G."/>
        </authorList>
    </citation>
    <scope>NUCLEOTIDE SEQUENCE [LARGE SCALE GENOMIC DNA]</scope>
    <source>
        <strain evidence="1 2">FAM 24235</strain>
    </source>
</reference>
<accession>A0A5R9C076</accession>
<evidence type="ECO:0000313" key="1">
    <source>
        <dbReference type="EMBL" id="TLQ06071.1"/>
    </source>
</evidence>
<name>A0A5R9C076_9LACT</name>
<dbReference type="EMBL" id="VBTE01000041">
    <property type="protein sequence ID" value="TLQ06071.1"/>
    <property type="molecule type" value="Genomic_DNA"/>
</dbReference>
<comment type="caution">
    <text evidence="1">The sequence shown here is derived from an EMBL/GenBank/DDBJ whole genome shotgun (WGS) entry which is preliminary data.</text>
</comment>
<dbReference type="OrthoDB" id="9932469at2"/>
<dbReference type="RefSeq" id="WP_138472759.1">
    <property type="nucleotide sequence ID" value="NZ_JBGQQG010000017.1"/>
</dbReference>